<dbReference type="SUPFAM" id="SSF141571">
    <property type="entry name" value="Pentapeptide repeat-like"/>
    <property type="match status" value="2"/>
</dbReference>
<dbReference type="Proteomes" id="UP000002139">
    <property type="component" value="Chromosome"/>
</dbReference>
<dbReference type="eggNOG" id="COG5351">
    <property type="taxonomic scope" value="Bacteria"/>
</dbReference>
<dbReference type="InterPro" id="IPR018683">
    <property type="entry name" value="DUF2169"/>
</dbReference>
<dbReference type="RefSeq" id="WP_012235351.1">
    <property type="nucleotide sequence ID" value="NC_010162.1"/>
</dbReference>
<evidence type="ECO:0000313" key="3">
    <source>
        <dbReference type="EMBL" id="CAN92878.1"/>
    </source>
</evidence>
<reference evidence="3 4" key="1">
    <citation type="journal article" date="2007" name="Nat. Biotechnol.">
        <title>Complete genome sequence of the myxobacterium Sorangium cellulosum.</title>
        <authorList>
            <person name="Schneiker S."/>
            <person name="Perlova O."/>
            <person name="Kaiser O."/>
            <person name="Gerth K."/>
            <person name="Alici A."/>
            <person name="Altmeyer M.O."/>
            <person name="Bartels D."/>
            <person name="Bekel T."/>
            <person name="Beyer S."/>
            <person name="Bode E."/>
            <person name="Bode H.B."/>
            <person name="Bolten C.J."/>
            <person name="Choudhuri J.V."/>
            <person name="Doss S."/>
            <person name="Elnakady Y.A."/>
            <person name="Frank B."/>
            <person name="Gaigalat L."/>
            <person name="Goesmann A."/>
            <person name="Groeger C."/>
            <person name="Gross F."/>
            <person name="Jelsbak L."/>
            <person name="Jelsbak L."/>
            <person name="Kalinowski J."/>
            <person name="Kegler C."/>
            <person name="Knauber T."/>
            <person name="Konietzny S."/>
            <person name="Kopp M."/>
            <person name="Krause L."/>
            <person name="Krug D."/>
            <person name="Linke B."/>
            <person name="Mahmud T."/>
            <person name="Martinez-Arias R."/>
            <person name="McHardy A.C."/>
            <person name="Merai M."/>
            <person name="Meyer F."/>
            <person name="Mormann S."/>
            <person name="Munoz-Dorado J."/>
            <person name="Perez J."/>
            <person name="Pradella S."/>
            <person name="Rachid S."/>
            <person name="Raddatz G."/>
            <person name="Rosenau F."/>
            <person name="Rueckert C."/>
            <person name="Sasse F."/>
            <person name="Scharfe M."/>
            <person name="Schuster S.C."/>
            <person name="Suen G."/>
            <person name="Treuner-Lange A."/>
            <person name="Velicer G.J."/>
            <person name="Vorholter F.-J."/>
            <person name="Weissman K.J."/>
            <person name="Welch R.D."/>
            <person name="Wenzel S.C."/>
            <person name="Whitworth D.E."/>
            <person name="Wilhelm S."/>
            <person name="Wittmann C."/>
            <person name="Bloecker H."/>
            <person name="Puehler A."/>
            <person name="Mueller R."/>
        </authorList>
    </citation>
    <scope>NUCLEOTIDE SEQUENCE [LARGE SCALE GENOMIC DNA]</scope>
    <source>
        <strain evidence="4">So ce56</strain>
    </source>
</reference>
<feature type="compositionally biased region" description="Low complexity" evidence="1">
    <location>
        <begin position="186"/>
        <end position="196"/>
    </location>
</feature>
<dbReference type="KEGG" id="scl:sce2719"/>
<dbReference type="OrthoDB" id="9799090at2"/>
<dbReference type="AlphaFoldDB" id="A9GAK7"/>
<dbReference type="Pfam" id="PF09937">
    <property type="entry name" value="DUF2169"/>
    <property type="match status" value="1"/>
</dbReference>
<dbReference type="PANTHER" id="PTHR14136">
    <property type="entry name" value="BTB_POZ DOMAIN-CONTAINING PROTEIN KCTD9"/>
    <property type="match status" value="1"/>
</dbReference>
<proteinExistence type="predicted"/>
<dbReference type="EMBL" id="AM746676">
    <property type="protein sequence ID" value="CAN92878.1"/>
    <property type="molecule type" value="Genomic_DNA"/>
</dbReference>
<feature type="domain" description="DUF2169" evidence="2">
    <location>
        <begin position="23"/>
        <end position="304"/>
    </location>
</feature>
<gene>
    <name evidence="3" type="ordered locus">sce2719</name>
</gene>
<dbReference type="PANTHER" id="PTHR14136:SF17">
    <property type="entry name" value="BTB_POZ DOMAIN-CONTAINING PROTEIN KCTD9"/>
    <property type="match status" value="1"/>
</dbReference>
<dbReference type="Gene3D" id="2.160.20.80">
    <property type="entry name" value="E3 ubiquitin-protein ligase SopA"/>
    <property type="match status" value="3"/>
</dbReference>
<name>A9GAK7_SORC5</name>
<protein>
    <recommendedName>
        <fullName evidence="2">DUF2169 domain-containing protein</fullName>
    </recommendedName>
</protein>
<sequence>MKIKNLTPLPFGFKVTSRRPPRPELTLIVRGTFTLAPGRPLQLVEGVPALAQGALSAEVYRAEDEERAGECLYPGDFADFKPKADLLLRATCHPPGGKPVPECPVRFAVGSWSKHLRIVGRRVWVDDLLGAFPSAPVPFSQMPIDYAHAFGGPGHAPNPVGAGLGTEELPNVEAPGEPVRSRGDRPAPAGFGPIAPAWPQRSGKLGTAYGRSYRAARFPYHSEDFDWAHFNAAPPDQQVPYLRGDEELVFQNLHPEAPVFGARLPCLRIRAFVNDTSSRFREVKMSLDTLFADLDAGRLVLTWRGVDPVAEDDLDDVRTVLLASEPLGEPPLPEAHYRSIVDAFERDPVAGSLPDGLREEARLPFLDGEGDGEGAPEPAAADPLSELLRERLGGFAAEQQRWVAEAVARIDAAAARRGVDAVGAIEAALQAPRPPIAPPSPEAPLRDARILGALRSRLGKLVALREKEKAKGATALPGLDVIDEILADPRFAALALGGEPAAPEEPGPGRDLSGQDLSGKDLRGADLTGANLTGALLTRANLAGARLAGARLAHATLAQADLTGADLTGADLTGANASGAHAKGAIFAGATLHQSIFDGACLERAVLSGAKGERCVWPGVDLSGAEADTAHFERCILEGAVLRRASLRGARLLRCQLSKASAEGVDLSGAELTRSSLAGADLRGARLVRARGELTVWLGASLADADVRGAALPGAHFTGASAPRARFSGASLAEARFRRASLEGADLSRSDLFGADFGKAVLTGATFRGANLYESKFLQAAGAGCDFEGANLKRSTLEDV</sequence>
<dbReference type="HOGENOM" id="CLU_007055_0_0_7"/>
<feature type="region of interest" description="Disordered" evidence="1">
    <location>
        <begin position="498"/>
        <end position="520"/>
    </location>
</feature>
<evidence type="ECO:0000256" key="1">
    <source>
        <dbReference type="SAM" id="MobiDB-lite"/>
    </source>
</evidence>
<dbReference type="BioCyc" id="SCEL448385:SCE_RS13935-MONOMER"/>
<dbReference type="InterPro" id="IPR051082">
    <property type="entry name" value="Pentapeptide-BTB/POZ_domain"/>
</dbReference>
<dbReference type="InterPro" id="IPR001646">
    <property type="entry name" value="5peptide_repeat"/>
</dbReference>
<feature type="region of interest" description="Disordered" evidence="1">
    <location>
        <begin position="172"/>
        <end position="196"/>
    </location>
</feature>
<dbReference type="Pfam" id="PF00805">
    <property type="entry name" value="Pentapeptide"/>
    <property type="match status" value="3"/>
</dbReference>
<dbReference type="eggNOG" id="COG1357">
    <property type="taxonomic scope" value="Bacteria"/>
</dbReference>
<organism evidence="3 4">
    <name type="scientific">Sorangium cellulosum (strain So ce56)</name>
    <name type="common">Polyangium cellulosum (strain So ce56)</name>
    <dbReference type="NCBI Taxonomy" id="448385"/>
    <lineage>
        <taxon>Bacteria</taxon>
        <taxon>Pseudomonadati</taxon>
        <taxon>Myxococcota</taxon>
        <taxon>Polyangia</taxon>
        <taxon>Polyangiales</taxon>
        <taxon>Polyangiaceae</taxon>
        <taxon>Sorangium</taxon>
    </lineage>
</organism>
<dbReference type="STRING" id="448385.sce2719"/>
<accession>A9GAK7</accession>
<evidence type="ECO:0000313" key="4">
    <source>
        <dbReference type="Proteomes" id="UP000002139"/>
    </source>
</evidence>
<evidence type="ECO:0000259" key="2">
    <source>
        <dbReference type="Pfam" id="PF09937"/>
    </source>
</evidence>
<keyword evidence="4" id="KW-1185">Reference proteome</keyword>